<sequence>MTYCNPNYCSSNGSYENQPTTLDEYLRNCHTYLYKNFNLTNNQEVIRTNYGFGDLRFGDNSREITRASGGTPLPKRSGPGQRRASAAKDRTEQTGSIRVEVETSTNEPGRSWASNAT</sequence>
<comment type="caution">
    <text evidence="2">The sequence shown here is derived from an EMBL/GenBank/DDBJ whole genome shotgun (WGS) entry which is preliminary data.</text>
</comment>
<name>A0ABR1SVM6_9PEZI</name>
<organism evidence="2 3">
    <name type="scientific">Apiospora phragmitis</name>
    <dbReference type="NCBI Taxonomy" id="2905665"/>
    <lineage>
        <taxon>Eukaryota</taxon>
        <taxon>Fungi</taxon>
        <taxon>Dikarya</taxon>
        <taxon>Ascomycota</taxon>
        <taxon>Pezizomycotina</taxon>
        <taxon>Sordariomycetes</taxon>
        <taxon>Xylariomycetidae</taxon>
        <taxon>Amphisphaeriales</taxon>
        <taxon>Apiosporaceae</taxon>
        <taxon>Apiospora</taxon>
    </lineage>
</organism>
<keyword evidence="3" id="KW-1185">Reference proteome</keyword>
<accession>A0ABR1SVM6</accession>
<dbReference type="GeneID" id="92099602"/>
<protein>
    <submittedName>
        <fullName evidence="2">Uncharacterized protein</fullName>
    </submittedName>
</protein>
<dbReference type="EMBL" id="JAQQWL010000016">
    <property type="protein sequence ID" value="KAK8038363.1"/>
    <property type="molecule type" value="Genomic_DNA"/>
</dbReference>
<feature type="region of interest" description="Disordered" evidence="1">
    <location>
        <begin position="61"/>
        <end position="117"/>
    </location>
</feature>
<dbReference type="Proteomes" id="UP001480595">
    <property type="component" value="Unassembled WGS sequence"/>
</dbReference>
<evidence type="ECO:0000313" key="3">
    <source>
        <dbReference type="Proteomes" id="UP001480595"/>
    </source>
</evidence>
<reference evidence="2 3" key="1">
    <citation type="submission" date="2023-01" db="EMBL/GenBank/DDBJ databases">
        <title>Analysis of 21 Apiospora genomes using comparative genomics revels a genus with tremendous synthesis potential of carbohydrate active enzymes and secondary metabolites.</title>
        <authorList>
            <person name="Sorensen T."/>
        </authorList>
    </citation>
    <scope>NUCLEOTIDE SEQUENCE [LARGE SCALE GENOMIC DNA]</scope>
    <source>
        <strain evidence="2 3">CBS 135458</strain>
    </source>
</reference>
<dbReference type="RefSeq" id="XP_066708215.1">
    <property type="nucleotide sequence ID" value="XM_066866539.1"/>
</dbReference>
<evidence type="ECO:0000256" key="1">
    <source>
        <dbReference type="SAM" id="MobiDB-lite"/>
    </source>
</evidence>
<proteinExistence type="predicted"/>
<evidence type="ECO:0000313" key="2">
    <source>
        <dbReference type="EMBL" id="KAK8038363.1"/>
    </source>
</evidence>
<feature type="compositionally biased region" description="Polar residues" evidence="1">
    <location>
        <begin position="102"/>
        <end position="117"/>
    </location>
</feature>
<gene>
    <name evidence="2" type="ORF">PG994_015130</name>
</gene>